<keyword evidence="1" id="KW-0472">Membrane</keyword>
<dbReference type="EMBL" id="CP136920">
    <property type="protein sequence ID" value="WOO42861.1"/>
    <property type="molecule type" value="Genomic_DNA"/>
</dbReference>
<organism evidence="2 3">
    <name type="scientific">Rubellicoccus peritrichatus</name>
    <dbReference type="NCBI Taxonomy" id="3080537"/>
    <lineage>
        <taxon>Bacteria</taxon>
        <taxon>Pseudomonadati</taxon>
        <taxon>Verrucomicrobiota</taxon>
        <taxon>Opitutia</taxon>
        <taxon>Puniceicoccales</taxon>
        <taxon>Cerasicoccaceae</taxon>
        <taxon>Rubellicoccus</taxon>
    </lineage>
</organism>
<feature type="transmembrane region" description="Helical" evidence="1">
    <location>
        <begin position="682"/>
        <end position="704"/>
    </location>
</feature>
<feature type="transmembrane region" description="Helical" evidence="1">
    <location>
        <begin position="765"/>
        <end position="784"/>
    </location>
</feature>
<keyword evidence="1" id="KW-0812">Transmembrane</keyword>
<keyword evidence="3" id="KW-1185">Reference proteome</keyword>
<evidence type="ECO:0008006" key="4">
    <source>
        <dbReference type="Google" id="ProtNLM"/>
    </source>
</evidence>
<dbReference type="RefSeq" id="WP_317835393.1">
    <property type="nucleotide sequence ID" value="NZ_CP136920.1"/>
</dbReference>
<evidence type="ECO:0000256" key="1">
    <source>
        <dbReference type="SAM" id="Phobius"/>
    </source>
</evidence>
<reference evidence="2 3" key="1">
    <citation type="submission" date="2023-10" db="EMBL/GenBank/DDBJ databases">
        <title>Rubellicoccus peritrichatus gen. nov., sp. nov., isolated from an algae of coral reef tank.</title>
        <authorList>
            <person name="Luo J."/>
        </authorList>
    </citation>
    <scope>NUCLEOTIDE SEQUENCE [LARGE SCALE GENOMIC DNA]</scope>
    <source>
        <strain evidence="2 3">CR14</strain>
    </source>
</reference>
<accession>A0AAQ3LBT0</accession>
<evidence type="ECO:0000313" key="2">
    <source>
        <dbReference type="EMBL" id="WOO42861.1"/>
    </source>
</evidence>
<proteinExistence type="predicted"/>
<dbReference type="KEGG" id="puo:RZN69_07130"/>
<evidence type="ECO:0000313" key="3">
    <source>
        <dbReference type="Proteomes" id="UP001304300"/>
    </source>
</evidence>
<gene>
    <name evidence="2" type="ORF">RZN69_07130</name>
</gene>
<name>A0AAQ3LBT0_9BACT</name>
<dbReference type="AlphaFoldDB" id="A0AAQ3LBT0"/>
<keyword evidence="1" id="KW-1133">Transmembrane helix</keyword>
<sequence length="787" mass="85326">MTENPAKQAIKTMGIGDEPMRFFQAGGFDQLLLEKATDLRFLTDLDQTLWVASSCPTRGLDLEPESLDFIDDDKDGRIRVPEILTAVNWVMDVLSDPSTLPKGSDSVRIDQINTDSEKGSLICQTIERIHHNLGVTGAEEITLAQTLDRSGIFAAVKSNGDGIIPVSAVESEAVQLLIKNILDTIGGAEDLGGEMGVTADGVSAFYKALDAYLRWWVTGHPSDAKLIPSEKTTPVSEPEESAEDIEAGQLAAVMEEEAEIREKAQVAESVDVEPDTSPELDPMVFPLGDKTPAALAAVNAVREKVNDFFQQTEVASFDAQAVGFLNFNETDLKSLPGRTKADVEEMLKKVPLARVEGGASLPLRDGVNPAYAKAIAVLNQDAIAVILGGEKDALTDTEWRQVQATLAPYEQWLGSKTGAEIESLGIGRISELLHTPEHRDALEALIRVDFALAAEVAAVSEVEKLLRLHRDLFRLLNNYVALPQFYDHESRAIFQMGTLFIDGCALNLCVEVLDLKAHSAIAQSSGIFLVYCEAKRVGEAKALTICAAVTNRNVGRISVGKNAVFYDRFGKDWDAKVVKVVENPISLRESAWAPFKKIGEVISSQMEKLTTARQQALEKSISSSVTDIDKKVAAGPSTTPAPAAASPNNMGGLVAGGGVAIAAISSSVAYLAQTLSKINDVYILYTILVIALFVLGPSILLGFIKLRSRDIGMILEAGGWAINGRMRINLTLAKELTHIGQLPAGSKRIPHAYVEKKARRRRRKIWTVLFMIVALVAGVSWYILEKL</sequence>
<protein>
    <recommendedName>
        <fullName evidence="4">EF-hand domain-containing protein</fullName>
    </recommendedName>
</protein>
<dbReference type="Proteomes" id="UP001304300">
    <property type="component" value="Chromosome"/>
</dbReference>